<dbReference type="Pfam" id="PF09425">
    <property type="entry name" value="Jas_motif"/>
    <property type="match status" value="1"/>
</dbReference>
<dbReference type="KEGG" id="rarg:115734916"/>
<dbReference type="InterPro" id="IPR018467">
    <property type="entry name" value="CCT_CS"/>
</dbReference>
<keyword evidence="2" id="KW-1184">Jasmonic acid signaling pathway</keyword>
<gene>
    <name evidence="6" type="primary">LOC115734916</name>
</gene>
<dbReference type="SMART" id="SM00979">
    <property type="entry name" value="TIFY"/>
    <property type="match status" value="1"/>
</dbReference>
<name>A0A8B8NI05_9MYRT</name>
<dbReference type="GO" id="GO:0009611">
    <property type="term" value="P:response to wounding"/>
    <property type="evidence" value="ECO:0007669"/>
    <property type="project" value="UniProtKB-UniRule"/>
</dbReference>
<feature type="region of interest" description="Disordered" evidence="3">
    <location>
        <begin position="1"/>
        <end position="29"/>
    </location>
</feature>
<feature type="region of interest" description="Disordered" evidence="3">
    <location>
        <begin position="238"/>
        <end position="275"/>
    </location>
</feature>
<proteinExistence type="inferred from homology"/>
<dbReference type="PANTHER" id="PTHR33077:SF90">
    <property type="entry name" value="PROTEIN TIFY 7"/>
    <property type="match status" value="1"/>
</dbReference>
<dbReference type="GeneID" id="115734916"/>
<dbReference type="RefSeq" id="XP_030521773.2">
    <property type="nucleotide sequence ID" value="XM_030665913.2"/>
</dbReference>
<evidence type="ECO:0000313" key="6">
    <source>
        <dbReference type="RefSeq" id="XP_030521773.2"/>
    </source>
</evidence>
<comment type="subcellular location">
    <subcellularLocation>
        <location evidence="2">Nucleus</location>
    </subcellularLocation>
</comment>
<dbReference type="GO" id="GO:2000022">
    <property type="term" value="P:regulation of jasmonic acid mediated signaling pathway"/>
    <property type="evidence" value="ECO:0007669"/>
    <property type="project" value="UniProtKB-UniRule"/>
</dbReference>
<dbReference type="Pfam" id="PF06200">
    <property type="entry name" value="tify"/>
    <property type="match status" value="1"/>
</dbReference>
<comment type="domain">
    <text evidence="2">The jas domain is required for interaction with COI1.</text>
</comment>
<dbReference type="GO" id="GO:0005634">
    <property type="term" value="C:nucleus"/>
    <property type="evidence" value="ECO:0007669"/>
    <property type="project" value="UniProtKB-SubCell"/>
</dbReference>
<evidence type="ECO:0000256" key="2">
    <source>
        <dbReference type="RuleBase" id="RU369065"/>
    </source>
</evidence>
<evidence type="ECO:0000313" key="5">
    <source>
        <dbReference type="Proteomes" id="UP000827889"/>
    </source>
</evidence>
<feature type="compositionally biased region" description="Polar residues" evidence="3">
    <location>
        <begin position="66"/>
        <end position="82"/>
    </location>
</feature>
<feature type="domain" description="Tify" evidence="4">
    <location>
        <begin position="198"/>
        <end position="233"/>
    </location>
</feature>
<dbReference type="GO" id="GO:0031347">
    <property type="term" value="P:regulation of defense response"/>
    <property type="evidence" value="ECO:0007669"/>
    <property type="project" value="UniProtKB-UniRule"/>
</dbReference>
<dbReference type="InterPro" id="IPR040390">
    <property type="entry name" value="TIFY/JAZ"/>
</dbReference>
<keyword evidence="5" id="KW-1185">Reference proteome</keyword>
<keyword evidence="2" id="KW-0539">Nucleus</keyword>
<evidence type="ECO:0000256" key="3">
    <source>
        <dbReference type="SAM" id="MobiDB-lite"/>
    </source>
</evidence>
<reference evidence="6" key="1">
    <citation type="submission" date="2025-08" db="UniProtKB">
        <authorList>
            <consortium name="RefSeq"/>
        </authorList>
    </citation>
    <scope>IDENTIFICATION</scope>
    <source>
        <tissue evidence="6">Leaf</tissue>
    </source>
</reference>
<dbReference type="AlphaFoldDB" id="A0A8B8NI05"/>
<dbReference type="PANTHER" id="PTHR33077">
    <property type="entry name" value="PROTEIN TIFY 4A-RELATED-RELATED"/>
    <property type="match status" value="1"/>
</dbReference>
<organism evidence="5 6">
    <name type="scientific">Rhodamnia argentea</name>
    <dbReference type="NCBI Taxonomy" id="178133"/>
    <lineage>
        <taxon>Eukaryota</taxon>
        <taxon>Viridiplantae</taxon>
        <taxon>Streptophyta</taxon>
        <taxon>Embryophyta</taxon>
        <taxon>Tracheophyta</taxon>
        <taxon>Spermatophyta</taxon>
        <taxon>Magnoliopsida</taxon>
        <taxon>eudicotyledons</taxon>
        <taxon>Gunneridae</taxon>
        <taxon>Pentapetalae</taxon>
        <taxon>rosids</taxon>
        <taxon>malvids</taxon>
        <taxon>Myrtales</taxon>
        <taxon>Myrtaceae</taxon>
        <taxon>Myrtoideae</taxon>
        <taxon>Myrteae</taxon>
        <taxon>Australasian group</taxon>
        <taxon>Rhodamnia</taxon>
    </lineage>
</organism>
<dbReference type="InterPro" id="IPR010399">
    <property type="entry name" value="Tify_dom"/>
</dbReference>
<comment type="similarity">
    <text evidence="1 2">Belongs to the TIFY/JAZ family.</text>
</comment>
<evidence type="ECO:0000256" key="1">
    <source>
        <dbReference type="ARBA" id="ARBA00008614"/>
    </source>
</evidence>
<comment type="function">
    <text evidence="2">Repressor of jasmonate responses.</text>
</comment>
<protein>
    <recommendedName>
        <fullName evidence="2">Protein TIFY</fullName>
    </recommendedName>
    <alternativeName>
        <fullName evidence="2">Jasmonate ZIM domain-containing protein</fullName>
    </alternativeName>
</protein>
<accession>A0A8B8NI05</accession>
<feature type="compositionally biased region" description="Basic and acidic residues" evidence="3">
    <location>
        <begin position="1"/>
        <end position="24"/>
    </location>
</feature>
<dbReference type="Proteomes" id="UP000827889">
    <property type="component" value="Chromosome 7"/>
</dbReference>
<feature type="region of interest" description="Disordered" evidence="3">
    <location>
        <begin position="60"/>
        <end position="82"/>
    </location>
</feature>
<dbReference type="PROSITE" id="PS51320">
    <property type="entry name" value="TIFY"/>
    <property type="match status" value="1"/>
</dbReference>
<evidence type="ECO:0000259" key="4">
    <source>
        <dbReference type="PROSITE" id="PS51320"/>
    </source>
</evidence>
<sequence>MERDFLSLVSKDHHVSAKDEKGDDFADPGSQMQWAFSNKVSGSSQLLSFKAFEEERPKKVIHDSRASSGSMTTQIPDVSNSKWKLQSREPQMCINVDKKAQENCALTIYPHQHLNGISVHYPHEVKLYSGSNRPNKTASLPFKAPVLQSKFSLVRENMVCSAVKSQPLGGVLDLPPVSLLPSTSSIVSYTDYGSVSKLPEMLAQMTIFYAGSVNVYDDVSPEKAQAIMLLAGNGPPVTHSKTLATTQDQGQGQGHGATSRITTDDSSRGNQPQNISAFLGLPNLVSVTSESGSSSGGRSTCDNDTVTMKQAGPFACPVNTSETYKVIMPIGPGPTVALPQARKASLARFLEKRKERVMSSSPYAVDKKWPDRSTCTSNEISFSILNSSVPCPQSVAK</sequence>